<dbReference type="SUPFAM" id="SSF51735">
    <property type="entry name" value="NAD(P)-binding Rossmann-fold domains"/>
    <property type="match status" value="1"/>
</dbReference>
<dbReference type="EC" id="1.1.1.95" evidence="4"/>
<dbReference type="PROSITE" id="PS00671">
    <property type="entry name" value="D_2_HYDROXYACID_DH_3"/>
    <property type="match status" value="1"/>
</dbReference>
<protein>
    <submittedName>
        <fullName evidence="4">D-3-phosphoglycerate dehydrogenase</fullName>
        <ecNumber evidence="4">1.1.1.95</ecNumber>
    </submittedName>
</protein>
<evidence type="ECO:0000256" key="2">
    <source>
        <dbReference type="ARBA" id="ARBA00023027"/>
    </source>
</evidence>
<reference evidence="4 5" key="1">
    <citation type="journal article" date="2018" name="Biodegradation">
        <title>1,4-Dioxane degradation characteristics of Rhodococcus aetherivorans JCM 14343.</title>
        <authorList>
            <person name="Inoue D."/>
            <person name="Tsunoda T."/>
            <person name="Yamamoto N."/>
            <person name="Ike M."/>
            <person name="Sei K."/>
        </authorList>
    </citation>
    <scope>NUCLEOTIDE SEQUENCE [LARGE SCALE GENOMIC DNA]</scope>
    <source>
        <strain evidence="4 5">JCM 14343</strain>
    </source>
</reference>
<dbReference type="PANTHER" id="PTHR43333:SF1">
    <property type="entry name" value="D-ISOMER SPECIFIC 2-HYDROXYACID DEHYDROGENASE NAD-BINDING DOMAIN-CONTAINING PROTEIN"/>
    <property type="match status" value="1"/>
</dbReference>
<name>A0ABQ0YQM3_9NOCA</name>
<dbReference type="Gene3D" id="3.40.50.720">
    <property type="entry name" value="NAD(P)-binding Rossmann-like Domain"/>
    <property type="match status" value="2"/>
</dbReference>
<evidence type="ECO:0000313" key="4">
    <source>
        <dbReference type="EMBL" id="GES38832.1"/>
    </source>
</evidence>
<organism evidence="4 5">
    <name type="scientific">Rhodococcus aetherivorans</name>
    <dbReference type="NCBI Taxonomy" id="191292"/>
    <lineage>
        <taxon>Bacteria</taxon>
        <taxon>Bacillati</taxon>
        <taxon>Actinomycetota</taxon>
        <taxon>Actinomycetes</taxon>
        <taxon>Mycobacteriales</taxon>
        <taxon>Nocardiaceae</taxon>
        <taxon>Rhodococcus</taxon>
    </lineage>
</organism>
<sequence length="323" mass="33618">MTGRAFAPRVGAMTYERQPRIAVGPAPDIVFDRAIGAGGGRVCGFDDRPDAVVWTAGPDEFPAVLPASVRWVQLPAAGVEDWFDAGVIRAHPQVTWTSAAGAFAATVAEHALMLLLAGVRALPDHLAATSWTPSVFYPQLGTLRGATVGIIGAGGIGRALIPMLGSLGAQALAVTRSGRPVPGAVETVPVARIDEVWPRADHFVIAAPATAETEQLVGADELAAMKPTAWVINVARGSLVDTDALVDALSRRVIAGAGLDVTDPEPLPDGHPLWSLRNAMITPHDSNPPALRIPAFAEHVTENVTRFATGLDLAAVVDPSAGY</sequence>
<evidence type="ECO:0000313" key="5">
    <source>
        <dbReference type="Proteomes" id="UP000325466"/>
    </source>
</evidence>
<dbReference type="Pfam" id="PF02826">
    <property type="entry name" value="2-Hacid_dh_C"/>
    <property type="match status" value="1"/>
</dbReference>
<dbReference type="InterPro" id="IPR029753">
    <property type="entry name" value="D-isomer_DH_CS"/>
</dbReference>
<dbReference type="Proteomes" id="UP000325466">
    <property type="component" value="Unassembled WGS sequence"/>
</dbReference>
<gene>
    <name evidence="4" type="ORF">RAJCM14343_4100</name>
</gene>
<feature type="domain" description="D-isomer specific 2-hydroxyacid dehydrogenase NAD-binding" evidence="3">
    <location>
        <begin position="116"/>
        <end position="284"/>
    </location>
</feature>
<dbReference type="InterPro" id="IPR006140">
    <property type="entry name" value="D-isomer_DH_NAD-bd"/>
</dbReference>
<keyword evidence="1 4" id="KW-0560">Oxidoreductase</keyword>
<dbReference type="InterPro" id="IPR036291">
    <property type="entry name" value="NAD(P)-bd_dom_sf"/>
</dbReference>
<accession>A0ABQ0YQM3</accession>
<dbReference type="GO" id="GO:0004617">
    <property type="term" value="F:phosphoglycerate dehydrogenase activity"/>
    <property type="evidence" value="ECO:0007669"/>
    <property type="project" value="UniProtKB-EC"/>
</dbReference>
<evidence type="ECO:0000259" key="3">
    <source>
        <dbReference type="Pfam" id="PF02826"/>
    </source>
</evidence>
<dbReference type="PANTHER" id="PTHR43333">
    <property type="entry name" value="2-HACID_DH_C DOMAIN-CONTAINING PROTEIN"/>
    <property type="match status" value="1"/>
</dbReference>
<evidence type="ECO:0000256" key="1">
    <source>
        <dbReference type="ARBA" id="ARBA00023002"/>
    </source>
</evidence>
<comment type="caution">
    <text evidence="4">The sequence shown here is derived from an EMBL/GenBank/DDBJ whole genome shotgun (WGS) entry which is preliminary data.</text>
</comment>
<keyword evidence="2" id="KW-0520">NAD</keyword>
<proteinExistence type="predicted"/>
<dbReference type="CDD" id="cd12159">
    <property type="entry name" value="2-Hacid_dh_2"/>
    <property type="match status" value="1"/>
</dbReference>
<keyword evidence="5" id="KW-1185">Reference proteome</keyword>
<dbReference type="EMBL" id="BLAH01000103">
    <property type="protein sequence ID" value="GES38832.1"/>
    <property type="molecule type" value="Genomic_DNA"/>
</dbReference>